<name>A0A1H9GA88_9GAMM</name>
<dbReference type="AlphaFoldDB" id="A0A1H9GA88"/>
<keyword evidence="1" id="KW-1133">Transmembrane helix</keyword>
<reference evidence="2 3" key="1">
    <citation type="submission" date="2016-10" db="EMBL/GenBank/DDBJ databases">
        <authorList>
            <person name="de Groot N.N."/>
        </authorList>
    </citation>
    <scope>NUCLEOTIDE SEQUENCE [LARGE SCALE GENOMIC DNA]</scope>
    <source>
        <strain evidence="2 3">B7-7</strain>
    </source>
</reference>
<dbReference type="Proteomes" id="UP000199496">
    <property type="component" value="Unassembled WGS sequence"/>
</dbReference>
<dbReference type="EMBL" id="FOFO01000034">
    <property type="protein sequence ID" value="SEQ46974.1"/>
    <property type="molecule type" value="Genomic_DNA"/>
</dbReference>
<protein>
    <submittedName>
        <fullName evidence="2">Uncharacterized protein</fullName>
    </submittedName>
</protein>
<evidence type="ECO:0000313" key="2">
    <source>
        <dbReference type="EMBL" id="SEQ46974.1"/>
    </source>
</evidence>
<keyword evidence="1" id="KW-0812">Transmembrane</keyword>
<accession>A0A1H9GA88</accession>
<evidence type="ECO:0000256" key="1">
    <source>
        <dbReference type="SAM" id="Phobius"/>
    </source>
</evidence>
<keyword evidence="3" id="KW-1185">Reference proteome</keyword>
<sequence length="53" mass="5895">MEAHDMLVQAPSVTWIDILVTGGIVLAALIFLWRRLWPRRGNQKCGGCGGKCR</sequence>
<proteinExistence type="predicted"/>
<dbReference type="OrthoDB" id="9907422at2"/>
<dbReference type="STRING" id="867345.SAMN05421693_13419"/>
<dbReference type="RefSeq" id="WP_156055392.1">
    <property type="nucleotide sequence ID" value="NZ_FOFO01000034.1"/>
</dbReference>
<dbReference type="Pfam" id="PF12669">
    <property type="entry name" value="FeoB_associated"/>
    <property type="match status" value="1"/>
</dbReference>
<feature type="transmembrane region" description="Helical" evidence="1">
    <location>
        <begin position="12"/>
        <end position="33"/>
    </location>
</feature>
<gene>
    <name evidence="2" type="ORF">SAMN05421693_13419</name>
</gene>
<evidence type="ECO:0000313" key="3">
    <source>
        <dbReference type="Proteomes" id="UP000199496"/>
    </source>
</evidence>
<keyword evidence="1" id="KW-0472">Membrane</keyword>
<organism evidence="2 3">
    <name type="scientific">Ectothiorhodospira magna</name>
    <dbReference type="NCBI Taxonomy" id="867345"/>
    <lineage>
        <taxon>Bacteria</taxon>
        <taxon>Pseudomonadati</taxon>
        <taxon>Pseudomonadota</taxon>
        <taxon>Gammaproteobacteria</taxon>
        <taxon>Chromatiales</taxon>
        <taxon>Ectothiorhodospiraceae</taxon>
        <taxon>Ectothiorhodospira</taxon>
    </lineage>
</organism>